<evidence type="ECO:0000313" key="2">
    <source>
        <dbReference type="Proteomes" id="UP000799118"/>
    </source>
</evidence>
<name>A0A6A4GTQ6_9AGAR</name>
<organism evidence="1 2">
    <name type="scientific">Gymnopus androsaceus JB14</name>
    <dbReference type="NCBI Taxonomy" id="1447944"/>
    <lineage>
        <taxon>Eukaryota</taxon>
        <taxon>Fungi</taxon>
        <taxon>Dikarya</taxon>
        <taxon>Basidiomycota</taxon>
        <taxon>Agaricomycotina</taxon>
        <taxon>Agaricomycetes</taxon>
        <taxon>Agaricomycetidae</taxon>
        <taxon>Agaricales</taxon>
        <taxon>Marasmiineae</taxon>
        <taxon>Omphalotaceae</taxon>
        <taxon>Gymnopus</taxon>
    </lineage>
</organism>
<reference evidence="1" key="1">
    <citation type="journal article" date="2019" name="Environ. Microbiol.">
        <title>Fungal ecological strategies reflected in gene transcription - a case study of two litter decomposers.</title>
        <authorList>
            <person name="Barbi F."/>
            <person name="Kohler A."/>
            <person name="Barry K."/>
            <person name="Baskaran P."/>
            <person name="Daum C."/>
            <person name="Fauchery L."/>
            <person name="Ihrmark K."/>
            <person name="Kuo A."/>
            <person name="LaButti K."/>
            <person name="Lipzen A."/>
            <person name="Morin E."/>
            <person name="Grigoriev I.V."/>
            <person name="Henrissat B."/>
            <person name="Lindahl B."/>
            <person name="Martin F."/>
        </authorList>
    </citation>
    <scope>NUCLEOTIDE SEQUENCE</scope>
    <source>
        <strain evidence="1">JB14</strain>
    </source>
</reference>
<dbReference type="EMBL" id="ML769725">
    <property type="protein sequence ID" value="KAE9388816.1"/>
    <property type="molecule type" value="Genomic_DNA"/>
</dbReference>
<protein>
    <submittedName>
        <fullName evidence="1">Uncharacterized protein</fullName>
    </submittedName>
</protein>
<dbReference type="AlphaFoldDB" id="A0A6A4GTQ6"/>
<sequence>MADRHEPLQLKPTVLRTQQQNYDTADGYASNSNSMADTESIYNKSSDIEFMGAKCNVTEIQDTAEEEEPVYTGLNKHQIIAGGKSGQSADSPIDLTTMESIYEDSLGDFWYIVLQSLHVSYISKNGLGLG</sequence>
<dbReference type="Proteomes" id="UP000799118">
    <property type="component" value="Unassembled WGS sequence"/>
</dbReference>
<evidence type="ECO:0000313" key="1">
    <source>
        <dbReference type="EMBL" id="KAE9388816.1"/>
    </source>
</evidence>
<keyword evidence="2" id="KW-1185">Reference proteome</keyword>
<proteinExistence type="predicted"/>
<accession>A0A6A4GTQ6</accession>
<gene>
    <name evidence="1" type="ORF">BT96DRAFT_1003843</name>
</gene>